<dbReference type="OrthoDB" id="10264378at2759"/>
<protein>
    <recommendedName>
        <fullName evidence="9">Digestive organ expansion factor</fullName>
    </recommendedName>
</protein>
<feature type="domain" description="UTP25 NTP hydrolase-like" evidence="6">
    <location>
        <begin position="185"/>
        <end position="419"/>
    </location>
</feature>
<dbReference type="VEuPathDB" id="AmoebaDB:EDI_044900"/>
<dbReference type="InterPro" id="IPR010678">
    <property type="entry name" value="UTP25"/>
</dbReference>
<comment type="subcellular location">
    <subcellularLocation>
        <location evidence="1">Nucleus</location>
        <location evidence="1">Nucleolus</location>
    </subcellularLocation>
</comment>
<comment type="similarity">
    <text evidence="2">Belongs to the UTP25 family.</text>
</comment>
<dbReference type="EMBL" id="DS549356">
    <property type="protein sequence ID" value="EDR25934.1"/>
    <property type="molecule type" value="Genomic_DNA"/>
</dbReference>
<proteinExistence type="inferred from homology"/>
<dbReference type="GO" id="GO:0032040">
    <property type="term" value="C:small-subunit processome"/>
    <property type="evidence" value="ECO:0007669"/>
    <property type="project" value="TreeGrafter"/>
</dbReference>
<accession>B0EHZ0</accession>
<feature type="compositionally biased region" description="Low complexity" evidence="4">
    <location>
        <begin position="1"/>
        <end position="12"/>
    </location>
</feature>
<evidence type="ECO:0000256" key="3">
    <source>
        <dbReference type="ARBA" id="ARBA00023242"/>
    </source>
</evidence>
<evidence type="ECO:0000259" key="6">
    <source>
        <dbReference type="Pfam" id="PF22916"/>
    </source>
</evidence>
<dbReference type="GO" id="GO:0000462">
    <property type="term" value="P:maturation of SSU-rRNA from tricistronic rRNA transcript (SSU-rRNA, 5.8S rRNA, LSU-rRNA)"/>
    <property type="evidence" value="ECO:0007669"/>
    <property type="project" value="TreeGrafter"/>
</dbReference>
<sequence length="614" mass="72911">MKRRQQQYQSQSKKTKKGLKKLKDKEPNLNEHESHDKIKYEVSNIEKVGRVIPDDENDENDDVFEEVKIEEEENISQIPTDIQDNCNSSRFLQRPFEEAALKQPLKIIEKNEKYQIQSNYKINEILTKKNDRPSSIPISFWKEFKDFLKVNELTMNELMIKEFNGLRNYSDTFIIKHMNDEEFVLHRLLTTLHIACHIREIRLLRMKHTFEHKEEQIRDMGLVKPTVLVLFPFKTPAIIFIKTLLTIFGNQFQQNIVNEERFAQEFRDVPLEIKTMKPKEFYQIFEGNEDDCFRVGIKFGMNGVHFYSNFYESDLIIASPLGIKTFIAKSNNGEGQDILSSIKIMYLESIDTMEMQNMSHLIEIIKKCNKIPMKQHATDIRRVYEHEINEKGSYYRQTIIYSRYQTPLLNSVIRLCLNNHIIQISERTIKGTLSQMIRTIPITFYKYKTTTPMNSPDERFDYFTKIFLQGYSDGIKSKTLLYIPSYFDYLRVKQYLNTENFRCICLCEYSSTKAISSARSRFYHEDEWEFFVITERFHFFNRFRIKGIQHILFYEIPTPTHYVAEFINMISGSVNDASVHILYNHMDTSLLRSLVGDERAAYLMTTEQNKHTFV</sequence>
<dbReference type="Pfam" id="PF06862">
    <property type="entry name" value="Utp25_C"/>
    <property type="match status" value="1"/>
</dbReference>
<dbReference type="AlphaFoldDB" id="B0EHZ0"/>
<feature type="domain" description="UTP25 C-terminal" evidence="5">
    <location>
        <begin position="434"/>
        <end position="613"/>
    </location>
</feature>
<keyword evidence="8" id="KW-1185">Reference proteome</keyword>
<feature type="region of interest" description="Disordered" evidence="4">
    <location>
        <begin position="1"/>
        <end position="38"/>
    </location>
</feature>
<dbReference type="GeneID" id="5882897"/>
<reference evidence="8" key="1">
    <citation type="submission" date="2007-12" db="EMBL/GenBank/DDBJ databases">
        <title>Annotation of Entamoeba dispar SAW760.</title>
        <authorList>
            <person name="Lorenzi H."/>
            <person name="Inman J."/>
            <person name="Schobel S."/>
            <person name="Amedeo P."/>
            <person name="Caler E."/>
        </authorList>
    </citation>
    <scope>NUCLEOTIDE SEQUENCE [LARGE SCALE GENOMIC DNA]</scope>
    <source>
        <strain evidence="8">ATCC PRA-260 / SAW760</strain>
    </source>
</reference>
<feature type="compositionally biased region" description="Basic and acidic residues" evidence="4">
    <location>
        <begin position="21"/>
        <end position="38"/>
    </location>
</feature>
<dbReference type="Proteomes" id="UP000008076">
    <property type="component" value="Unassembled WGS sequence"/>
</dbReference>
<evidence type="ECO:0008006" key="9">
    <source>
        <dbReference type="Google" id="ProtNLM"/>
    </source>
</evidence>
<dbReference type="RefSeq" id="XP_001737843.1">
    <property type="nucleotide sequence ID" value="XM_001737791.1"/>
</dbReference>
<dbReference type="InterPro" id="IPR053939">
    <property type="entry name" value="UTP25_C"/>
</dbReference>
<evidence type="ECO:0000256" key="4">
    <source>
        <dbReference type="SAM" id="MobiDB-lite"/>
    </source>
</evidence>
<keyword evidence="3" id="KW-0539">Nucleus</keyword>
<evidence type="ECO:0000256" key="2">
    <source>
        <dbReference type="ARBA" id="ARBA00009223"/>
    </source>
</evidence>
<evidence type="ECO:0000256" key="1">
    <source>
        <dbReference type="ARBA" id="ARBA00004604"/>
    </source>
</evidence>
<dbReference type="GO" id="GO:0019843">
    <property type="term" value="F:rRNA binding"/>
    <property type="evidence" value="ECO:0007669"/>
    <property type="project" value="TreeGrafter"/>
</dbReference>
<dbReference type="KEGG" id="edi:EDI_044900"/>
<dbReference type="eggNOG" id="KOG2340">
    <property type="taxonomic scope" value="Eukaryota"/>
</dbReference>
<evidence type="ECO:0000259" key="5">
    <source>
        <dbReference type="Pfam" id="PF06862"/>
    </source>
</evidence>
<dbReference type="OMA" id="QNWAHLE"/>
<dbReference type="PANTHER" id="PTHR12933">
    <property type="entry name" value="ORF PROTEIN-RELATED"/>
    <property type="match status" value="1"/>
</dbReference>
<dbReference type="Pfam" id="PF22916">
    <property type="entry name" value="UTP25_NTPase-like"/>
    <property type="match status" value="1"/>
</dbReference>
<evidence type="ECO:0000313" key="8">
    <source>
        <dbReference type="Proteomes" id="UP000008076"/>
    </source>
</evidence>
<name>B0EHZ0_ENTDS</name>
<evidence type="ECO:0000313" key="7">
    <source>
        <dbReference type="EMBL" id="EDR25934.1"/>
    </source>
</evidence>
<dbReference type="InterPro" id="IPR053940">
    <property type="entry name" value="UTP25_NTPase-like"/>
</dbReference>
<gene>
    <name evidence="7" type="ORF">EDI_044900</name>
</gene>
<dbReference type="PANTHER" id="PTHR12933:SF0">
    <property type="entry name" value="U3 SMALL NUCLEOLAR RNA-ASSOCIATED PROTEIN 25 HOMOLOG"/>
    <property type="match status" value="1"/>
</dbReference>
<dbReference type="GO" id="GO:0034511">
    <property type="term" value="F:U3 snoRNA binding"/>
    <property type="evidence" value="ECO:0007669"/>
    <property type="project" value="InterPro"/>
</dbReference>
<organism evidence="8">
    <name type="scientific">Entamoeba dispar (strain ATCC PRA-260 / SAW760)</name>
    <dbReference type="NCBI Taxonomy" id="370354"/>
    <lineage>
        <taxon>Eukaryota</taxon>
        <taxon>Amoebozoa</taxon>
        <taxon>Evosea</taxon>
        <taxon>Archamoebae</taxon>
        <taxon>Mastigamoebida</taxon>
        <taxon>Entamoebidae</taxon>
        <taxon>Entamoeba</taxon>
    </lineage>
</organism>